<dbReference type="Proteomes" id="UP001595872">
    <property type="component" value="Unassembled WGS sequence"/>
</dbReference>
<reference evidence="3" key="1">
    <citation type="journal article" date="2019" name="Int. J. Syst. Evol. Microbiol.">
        <title>The Global Catalogue of Microorganisms (GCM) 10K type strain sequencing project: providing services to taxonomists for standard genome sequencing and annotation.</title>
        <authorList>
            <consortium name="The Broad Institute Genomics Platform"/>
            <consortium name="The Broad Institute Genome Sequencing Center for Infectious Disease"/>
            <person name="Wu L."/>
            <person name="Ma J."/>
        </authorList>
    </citation>
    <scope>NUCLEOTIDE SEQUENCE [LARGE SCALE GENOMIC DNA]</scope>
    <source>
        <strain evidence="3">KLKA75</strain>
    </source>
</reference>
<accession>A0ABV9TS90</accession>
<feature type="compositionally biased region" description="Pro residues" evidence="1">
    <location>
        <begin position="100"/>
        <end position="111"/>
    </location>
</feature>
<organism evidence="2 3">
    <name type="scientific">Actinomadura gamaensis</name>
    <dbReference type="NCBI Taxonomy" id="1763541"/>
    <lineage>
        <taxon>Bacteria</taxon>
        <taxon>Bacillati</taxon>
        <taxon>Actinomycetota</taxon>
        <taxon>Actinomycetes</taxon>
        <taxon>Streptosporangiales</taxon>
        <taxon>Thermomonosporaceae</taxon>
        <taxon>Actinomadura</taxon>
    </lineage>
</organism>
<proteinExistence type="predicted"/>
<sequence length="322" mass="35660">MSHPPMPPRDPRYAPPQQGYPPNPYAPRPGHPPQPYAPQPAPPQPGHPQPGYPQPGYPHQGPPHPGYPQPAPPQPAPHPGYPPQGYAQPGYAQPGYGRQAPPPQYQQPGYPPQAYQQAPAAPADLYAESLLVYDQPQGFFSVEANYTIWSADGRPAAYVREEGVNGARKVFRALNQGTQNNAERRLSIIRPDGMPLFSFYKPYGFAHTPKMHLLTPQNQPIGYLRKRALRGWELLDAYDQQIGYYELMGGRVKDNAENELALFRRASEGFGDLLAQAFTGSDRYVLRQHVQLPEPFKTLTLACPLAFDTAVSQNRSLGGLLT</sequence>
<feature type="region of interest" description="Disordered" evidence="1">
    <location>
        <begin position="1"/>
        <end position="117"/>
    </location>
</feature>
<evidence type="ECO:0000256" key="1">
    <source>
        <dbReference type="SAM" id="MobiDB-lite"/>
    </source>
</evidence>
<dbReference type="RefSeq" id="WP_378251853.1">
    <property type="nucleotide sequence ID" value="NZ_JBHSIT010000001.1"/>
</dbReference>
<keyword evidence="3" id="KW-1185">Reference proteome</keyword>
<protein>
    <submittedName>
        <fullName evidence="2">Uncharacterized protein</fullName>
    </submittedName>
</protein>
<dbReference type="EMBL" id="JBHSIT010000001">
    <property type="protein sequence ID" value="MFC4906135.1"/>
    <property type="molecule type" value="Genomic_DNA"/>
</dbReference>
<feature type="compositionally biased region" description="Low complexity" evidence="1">
    <location>
        <begin position="83"/>
        <end position="99"/>
    </location>
</feature>
<evidence type="ECO:0000313" key="3">
    <source>
        <dbReference type="Proteomes" id="UP001595872"/>
    </source>
</evidence>
<gene>
    <name evidence="2" type="ORF">ACFPCY_02275</name>
</gene>
<evidence type="ECO:0000313" key="2">
    <source>
        <dbReference type="EMBL" id="MFC4906135.1"/>
    </source>
</evidence>
<name>A0ABV9TS90_9ACTN</name>
<feature type="compositionally biased region" description="Pro residues" evidence="1">
    <location>
        <begin position="18"/>
        <end position="82"/>
    </location>
</feature>
<comment type="caution">
    <text evidence="2">The sequence shown here is derived from an EMBL/GenBank/DDBJ whole genome shotgun (WGS) entry which is preliminary data.</text>
</comment>